<protein>
    <submittedName>
        <fullName evidence="1">1518_t:CDS:1</fullName>
    </submittedName>
</protein>
<evidence type="ECO:0000313" key="2">
    <source>
        <dbReference type="Proteomes" id="UP000789375"/>
    </source>
</evidence>
<proteinExistence type="predicted"/>
<organism evidence="1 2">
    <name type="scientific">Funneliformis mosseae</name>
    <name type="common">Endomycorrhizal fungus</name>
    <name type="synonym">Glomus mosseae</name>
    <dbReference type="NCBI Taxonomy" id="27381"/>
    <lineage>
        <taxon>Eukaryota</taxon>
        <taxon>Fungi</taxon>
        <taxon>Fungi incertae sedis</taxon>
        <taxon>Mucoromycota</taxon>
        <taxon>Glomeromycotina</taxon>
        <taxon>Glomeromycetes</taxon>
        <taxon>Glomerales</taxon>
        <taxon>Glomeraceae</taxon>
        <taxon>Funneliformis</taxon>
    </lineage>
</organism>
<accession>A0A9N9DRL8</accession>
<dbReference type="Proteomes" id="UP000789375">
    <property type="component" value="Unassembled WGS sequence"/>
</dbReference>
<reference evidence="1" key="1">
    <citation type="submission" date="2021-06" db="EMBL/GenBank/DDBJ databases">
        <authorList>
            <person name="Kallberg Y."/>
            <person name="Tangrot J."/>
            <person name="Rosling A."/>
        </authorList>
    </citation>
    <scope>NUCLEOTIDE SEQUENCE</scope>
    <source>
        <strain evidence="1">87-6 pot B 2015</strain>
    </source>
</reference>
<feature type="non-terminal residue" evidence="1">
    <location>
        <position position="181"/>
    </location>
</feature>
<dbReference type="EMBL" id="CAJVPP010004202">
    <property type="protein sequence ID" value="CAG8645627.1"/>
    <property type="molecule type" value="Genomic_DNA"/>
</dbReference>
<sequence>MQLAKEYGISDSAVSEFLKKSEHWLSIDTTLSNANNFYKKLSNFSQIEEAVSISIWVDHFLASEGWLNNFKHRNNLHTFKIRKEADSASINKISQMKIELQETKAEILSDDNNFNISDNNDDIEKDNIEELQSLINELPFTDPLNMKEYININDKLIVEEELLLEEIVNIIIDQAVVEEVK</sequence>
<evidence type="ECO:0000313" key="1">
    <source>
        <dbReference type="EMBL" id="CAG8645627.1"/>
    </source>
</evidence>
<keyword evidence="2" id="KW-1185">Reference proteome</keyword>
<dbReference type="AlphaFoldDB" id="A0A9N9DRL8"/>
<gene>
    <name evidence="1" type="ORF">FMOSSE_LOCUS11215</name>
</gene>
<dbReference type="Gene3D" id="1.10.10.60">
    <property type="entry name" value="Homeodomain-like"/>
    <property type="match status" value="1"/>
</dbReference>
<name>A0A9N9DRL8_FUNMO</name>
<comment type="caution">
    <text evidence="1">The sequence shown here is derived from an EMBL/GenBank/DDBJ whole genome shotgun (WGS) entry which is preliminary data.</text>
</comment>